<proteinExistence type="inferred from homology"/>
<keyword evidence="6 7" id="KW-0472">Membrane</keyword>
<evidence type="ECO:0000256" key="2">
    <source>
        <dbReference type="ARBA" id="ARBA00010157"/>
    </source>
</evidence>
<dbReference type="Pfam" id="PF03176">
    <property type="entry name" value="MMPL"/>
    <property type="match status" value="1"/>
</dbReference>
<reference evidence="9 10" key="1">
    <citation type="submission" date="2019-09" db="EMBL/GenBank/DDBJ databases">
        <title>Draft genome sequence of Bacillus sp. JC-7.</title>
        <authorList>
            <person name="Tanaka N."/>
            <person name="Shiwa Y."/>
            <person name="Fujita N."/>
            <person name="Tanasupawat S."/>
        </authorList>
    </citation>
    <scope>NUCLEOTIDE SEQUENCE [LARGE SCALE GENOMIC DNA]</scope>
    <source>
        <strain evidence="9 10">JC-7</strain>
    </source>
</reference>
<feature type="transmembrane region" description="Helical" evidence="7">
    <location>
        <begin position="110"/>
        <end position="133"/>
    </location>
</feature>
<dbReference type="AlphaFoldDB" id="A0A5J4JDF3"/>
<comment type="caution">
    <text evidence="9">The sequence shown here is derived from an EMBL/GenBank/DDBJ whole genome shotgun (WGS) entry which is preliminary data.</text>
</comment>
<dbReference type="InterPro" id="IPR004869">
    <property type="entry name" value="MMPL_dom"/>
</dbReference>
<sequence>MRSLVAMVYLIVTVFLSYVSALGAGWLLIHYGLGIPAIQDLIPFYAFVFLVGFGEDYDIFMISSIWKNKQRLPHKRAIVLGVTETGAVITSAGLILAGTFAVLTVLPIQILLQFGIVTAIGVLLDTFVVRPLLVPAITTVLCRYAFWPGKLFEKEEEPLKSTE</sequence>
<feature type="transmembrane region" description="Helical" evidence="7">
    <location>
        <begin position="78"/>
        <end position="104"/>
    </location>
</feature>
<feature type="transmembrane region" description="Helical" evidence="7">
    <location>
        <begin position="7"/>
        <end position="29"/>
    </location>
</feature>
<dbReference type="PANTHER" id="PTHR33406">
    <property type="entry name" value="MEMBRANE PROTEIN MJ1562-RELATED"/>
    <property type="match status" value="1"/>
</dbReference>
<evidence type="ECO:0000256" key="5">
    <source>
        <dbReference type="ARBA" id="ARBA00022989"/>
    </source>
</evidence>
<keyword evidence="5 7" id="KW-1133">Transmembrane helix</keyword>
<comment type="similarity">
    <text evidence="2">Belongs to the resistance-nodulation-cell division (RND) (TC 2.A.6) family. MmpL subfamily.</text>
</comment>
<keyword evidence="3" id="KW-1003">Cell membrane</keyword>
<evidence type="ECO:0000256" key="3">
    <source>
        <dbReference type="ARBA" id="ARBA00022475"/>
    </source>
</evidence>
<dbReference type="SUPFAM" id="SSF82866">
    <property type="entry name" value="Multidrug efflux transporter AcrB transmembrane domain"/>
    <property type="match status" value="1"/>
</dbReference>
<dbReference type="PANTHER" id="PTHR33406:SF6">
    <property type="entry name" value="MEMBRANE PROTEIN YDGH-RELATED"/>
    <property type="match status" value="1"/>
</dbReference>
<dbReference type="Gene3D" id="1.20.1640.10">
    <property type="entry name" value="Multidrug efflux transporter AcrB transmembrane domain"/>
    <property type="match status" value="1"/>
</dbReference>
<evidence type="ECO:0000256" key="1">
    <source>
        <dbReference type="ARBA" id="ARBA00004651"/>
    </source>
</evidence>
<protein>
    <recommendedName>
        <fullName evidence="8">SSD domain-containing protein</fullName>
    </recommendedName>
</protein>
<dbReference type="InterPro" id="IPR050545">
    <property type="entry name" value="Mycobact_MmpL"/>
</dbReference>
<dbReference type="InterPro" id="IPR000731">
    <property type="entry name" value="SSD"/>
</dbReference>
<accession>A0A5J4JDF3</accession>
<dbReference type="EMBL" id="BKZQ01000014">
    <property type="protein sequence ID" value="GER70063.1"/>
    <property type="molecule type" value="Genomic_DNA"/>
</dbReference>
<keyword evidence="10" id="KW-1185">Reference proteome</keyword>
<evidence type="ECO:0000256" key="6">
    <source>
        <dbReference type="ARBA" id="ARBA00023136"/>
    </source>
</evidence>
<organism evidence="9 10">
    <name type="scientific">Weizmannia acidilactici</name>
    <dbReference type="NCBI Taxonomy" id="2607726"/>
    <lineage>
        <taxon>Bacteria</taxon>
        <taxon>Bacillati</taxon>
        <taxon>Bacillota</taxon>
        <taxon>Bacilli</taxon>
        <taxon>Bacillales</taxon>
        <taxon>Bacillaceae</taxon>
        <taxon>Heyndrickxia</taxon>
    </lineage>
</organism>
<evidence type="ECO:0000256" key="7">
    <source>
        <dbReference type="SAM" id="Phobius"/>
    </source>
</evidence>
<gene>
    <name evidence="9" type="ORF">BpJC7_13660</name>
</gene>
<name>A0A5J4JDF3_9BACI</name>
<evidence type="ECO:0000313" key="10">
    <source>
        <dbReference type="Proteomes" id="UP000391919"/>
    </source>
</evidence>
<feature type="transmembrane region" description="Helical" evidence="7">
    <location>
        <begin position="41"/>
        <end position="66"/>
    </location>
</feature>
<feature type="domain" description="SSD" evidence="8">
    <location>
        <begin position="11"/>
        <end position="139"/>
    </location>
</feature>
<comment type="subcellular location">
    <subcellularLocation>
        <location evidence="1">Cell membrane</location>
        <topology evidence="1">Multi-pass membrane protein</topology>
    </subcellularLocation>
</comment>
<evidence type="ECO:0000259" key="8">
    <source>
        <dbReference type="PROSITE" id="PS50156"/>
    </source>
</evidence>
<evidence type="ECO:0000256" key="4">
    <source>
        <dbReference type="ARBA" id="ARBA00022692"/>
    </source>
</evidence>
<dbReference type="Proteomes" id="UP000391919">
    <property type="component" value="Unassembled WGS sequence"/>
</dbReference>
<dbReference type="PROSITE" id="PS50156">
    <property type="entry name" value="SSD"/>
    <property type="match status" value="1"/>
</dbReference>
<keyword evidence="4 7" id="KW-0812">Transmembrane</keyword>
<evidence type="ECO:0000313" key="9">
    <source>
        <dbReference type="EMBL" id="GER70063.1"/>
    </source>
</evidence>
<dbReference type="GO" id="GO:0005886">
    <property type="term" value="C:plasma membrane"/>
    <property type="evidence" value="ECO:0007669"/>
    <property type="project" value="UniProtKB-SubCell"/>
</dbReference>